<organism evidence="6 7">
    <name type="scientific">Bacillus cereus (strain ZK / E33L)</name>
    <dbReference type="NCBI Taxonomy" id="288681"/>
    <lineage>
        <taxon>Bacteria</taxon>
        <taxon>Bacillati</taxon>
        <taxon>Bacillota</taxon>
        <taxon>Bacilli</taxon>
        <taxon>Bacillales</taxon>
        <taxon>Bacillaceae</taxon>
        <taxon>Bacillus</taxon>
        <taxon>Bacillus cereus group</taxon>
    </lineage>
</organism>
<dbReference type="AlphaFoldDB" id="Q63EY8"/>
<gene>
    <name evidence="6" type="ordered locus">BCE33L0922</name>
</gene>
<proteinExistence type="predicted"/>
<dbReference type="GO" id="GO:0005576">
    <property type="term" value="C:extracellular region"/>
    <property type="evidence" value="ECO:0007669"/>
    <property type="project" value="UniProtKB-SubCell"/>
</dbReference>
<dbReference type="Pfam" id="PF06013">
    <property type="entry name" value="WXG100"/>
    <property type="match status" value="1"/>
</dbReference>
<reference evidence="7" key="1">
    <citation type="journal article" date="2006" name="J. Bacteriol.">
        <title>Pathogenomic sequence analysis of Bacillus cereus and Bacillus thuringiensis isolates closely related to Bacillus anthracis.</title>
        <authorList>
            <person name="Han C.S."/>
            <person name="Xie G."/>
            <person name="Challacombe J.F."/>
            <person name="Altherr M.R."/>
            <person name="Bhotika S.S."/>
            <person name="Brown N."/>
            <person name="Bruce D."/>
            <person name="Campbell C.S."/>
            <person name="Campbell M.L."/>
            <person name="Chen J."/>
            <person name="Chertkov O."/>
            <person name="Cleland C."/>
            <person name="Dimitrijevic M."/>
            <person name="Doggett N.A."/>
            <person name="Fawcett J.J."/>
            <person name="Glavina T."/>
            <person name="Goodwin L.A."/>
            <person name="Green L.D."/>
            <person name="Hill K.K."/>
            <person name="Hitchcock P."/>
            <person name="Jackson P.J."/>
            <person name="Keim P."/>
            <person name="Kewalramani A.R."/>
            <person name="Longmire J."/>
            <person name="Lucas S."/>
            <person name="Malfatti S."/>
            <person name="McMurry K."/>
            <person name="Meincke L.J."/>
            <person name="Misra M."/>
            <person name="Moseman B.L."/>
            <person name="Mundt M."/>
            <person name="Munk A.C."/>
            <person name="Okinaka R.T."/>
            <person name="Parson-Quintana B."/>
            <person name="Reilly L.P."/>
            <person name="Richardson P."/>
            <person name="Robinson D.L."/>
            <person name="Rubin E."/>
            <person name="Saunders E."/>
            <person name="Tapia R."/>
            <person name="Tesmer J.G."/>
            <person name="Thayer N."/>
            <person name="Thompson L.S."/>
            <person name="Tice H."/>
            <person name="Ticknor L.O."/>
            <person name="Wills P.L."/>
            <person name="Brettin T.S."/>
            <person name="Gilna P."/>
        </authorList>
    </citation>
    <scope>NUCLEOTIDE SEQUENCE [LARGE SCALE GENOMIC DNA]</scope>
    <source>
        <strain evidence="7">ZK / E33L</strain>
    </source>
</reference>
<dbReference type="InterPro" id="IPR036689">
    <property type="entry name" value="ESAT-6-like_sf"/>
</dbReference>
<keyword evidence="2" id="KW-0964">Secreted</keyword>
<feature type="domain" description="Pre-toxin TG" evidence="5">
    <location>
        <begin position="121"/>
        <end position="180"/>
    </location>
</feature>
<sequence length="339" mass="37802">MGKGRKEMVQIKVTPEMLEEVANRASNTRIALESIHNNLCNEIDYLCSQWIGASNQQFIQMFNDARPKAFTSINSIIQVEEDLKRIAEKFRNTDNQDVTMEEGAMCGKPSSEEKGFDGGKLARDIAGEISGEYDVRRVWDGIDPSTGEKLSGWERAGAGVMAVAGLTPFGKIAKVGKGVKMTAKATEAVNTAKKVPVGGANVVKGTDKGVAKKVIAKDGSVTIKGEGDITEVIDNRPYLEPKNRPSFRKKVPEITFENAKGPDGLVRDPLYPEKIIEWKPGQPRKNVWDMGHLPEHKYSDMHKRYLNGELTPKEFRDWFNNPDNYRPELPSTNRSHKLE</sequence>
<evidence type="ECO:0000313" key="6">
    <source>
        <dbReference type="EMBL" id="AAU19324.1"/>
    </source>
</evidence>
<dbReference type="InterPro" id="IPR026835">
    <property type="entry name" value="YqcG_C"/>
</dbReference>
<comment type="subcellular location">
    <subcellularLocation>
        <location evidence="1">Secreted</location>
    </subcellularLocation>
</comment>
<evidence type="ECO:0000259" key="5">
    <source>
        <dbReference type="Pfam" id="PF14449"/>
    </source>
</evidence>
<dbReference type="EMBL" id="CP000001">
    <property type="protein sequence ID" value="AAU19324.1"/>
    <property type="molecule type" value="Genomic_DNA"/>
</dbReference>
<dbReference type="NCBIfam" id="TIGR03930">
    <property type="entry name" value="WXG100_ESAT6"/>
    <property type="match status" value="1"/>
</dbReference>
<dbReference type="Pfam" id="PF14449">
    <property type="entry name" value="PT-TG"/>
    <property type="match status" value="1"/>
</dbReference>
<dbReference type="Gene3D" id="1.10.287.850">
    <property type="entry name" value="HP0062-like domain"/>
    <property type="match status" value="1"/>
</dbReference>
<protein>
    <submittedName>
        <fullName evidence="6">Uncharacterized protein</fullName>
    </submittedName>
</protein>
<evidence type="ECO:0000256" key="3">
    <source>
        <dbReference type="SAM" id="MobiDB-lite"/>
    </source>
</evidence>
<dbReference type="Proteomes" id="UP000002612">
    <property type="component" value="Chromosome"/>
</dbReference>
<name>Q63EY8_BACCZ</name>
<feature type="domain" description="Toxin YqcG C-terminal" evidence="4">
    <location>
        <begin position="263"/>
        <end position="339"/>
    </location>
</feature>
<dbReference type="KEGG" id="bcz:BCE33L0922"/>
<dbReference type="InterPro" id="IPR010310">
    <property type="entry name" value="T7SS_ESAT-6-like"/>
</dbReference>
<evidence type="ECO:0000256" key="1">
    <source>
        <dbReference type="ARBA" id="ARBA00004613"/>
    </source>
</evidence>
<accession>Q63EY8</accession>
<dbReference type="SUPFAM" id="SSF140453">
    <property type="entry name" value="EsxAB dimer-like"/>
    <property type="match status" value="1"/>
</dbReference>
<evidence type="ECO:0000313" key="7">
    <source>
        <dbReference type="Proteomes" id="UP000002612"/>
    </source>
</evidence>
<evidence type="ECO:0000256" key="2">
    <source>
        <dbReference type="ARBA" id="ARBA00022525"/>
    </source>
</evidence>
<dbReference type="Pfam" id="PF14410">
    <property type="entry name" value="GH-E"/>
    <property type="match status" value="1"/>
</dbReference>
<evidence type="ECO:0000259" key="4">
    <source>
        <dbReference type="Pfam" id="PF14410"/>
    </source>
</evidence>
<feature type="region of interest" description="Disordered" evidence="3">
    <location>
        <begin position="317"/>
        <end position="339"/>
    </location>
</feature>
<dbReference type="InterPro" id="IPR027797">
    <property type="entry name" value="PT-TG_dom"/>
</dbReference>